<dbReference type="Pfam" id="PF00082">
    <property type="entry name" value="Peptidase_S8"/>
    <property type="match status" value="1"/>
</dbReference>
<dbReference type="InterPro" id="IPR050131">
    <property type="entry name" value="Peptidase_S8_subtilisin-like"/>
</dbReference>
<proteinExistence type="inferred from homology"/>
<accession>X1G083</accession>
<dbReference type="PROSITE" id="PS51892">
    <property type="entry name" value="SUBTILASE"/>
    <property type="match status" value="1"/>
</dbReference>
<dbReference type="GO" id="GO:0006508">
    <property type="term" value="P:proteolysis"/>
    <property type="evidence" value="ECO:0007669"/>
    <property type="project" value="InterPro"/>
</dbReference>
<sequence length="278" mass="29773">WHFLINNVFSNSPPDADVVTTSIGNQSEDWWTRGIESLAEQYGLIVVAGIGNGIDAQDPPLYPGASANVIGVGVVDSVNTANLATNLAHFALAYPEHSSFGPTADGRCKPDIVAPGNCLAADINAPNRYEPMGSWASFSTPIVAGAIGLLVQKAKQDPNLSLAVSPKGGNCVIKAILLNSAKKLPYWHKGRLEKDDDHKAPLDYIQGAGMLNAADAYKHLVAGLNKPGDVPTTGWDNNLPDKGKNPENVYRITITEPAEKFITATVVWNKHYNSVYPF</sequence>
<dbReference type="GO" id="GO:0004252">
    <property type="term" value="F:serine-type endopeptidase activity"/>
    <property type="evidence" value="ECO:0007669"/>
    <property type="project" value="InterPro"/>
</dbReference>
<organism evidence="3">
    <name type="scientific">marine sediment metagenome</name>
    <dbReference type="NCBI Taxonomy" id="412755"/>
    <lineage>
        <taxon>unclassified sequences</taxon>
        <taxon>metagenomes</taxon>
        <taxon>ecological metagenomes</taxon>
    </lineage>
</organism>
<dbReference type="EMBL" id="BARU01023224">
    <property type="protein sequence ID" value="GAH50662.1"/>
    <property type="molecule type" value="Genomic_DNA"/>
</dbReference>
<dbReference type="PANTHER" id="PTHR43806:SF67">
    <property type="entry name" value="EGF-LIKE DOMAIN-CONTAINING PROTEIN"/>
    <property type="match status" value="1"/>
</dbReference>
<dbReference type="Gene3D" id="3.40.50.200">
    <property type="entry name" value="Peptidase S8/S53 domain"/>
    <property type="match status" value="1"/>
</dbReference>
<feature type="non-terminal residue" evidence="3">
    <location>
        <position position="1"/>
    </location>
</feature>
<name>X1G083_9ZZZZ</name>
<feature type="non-terminal residue" evidence="3">
    <location>
        <position position="278"/>
    </location>
</feature>
<protein>
    <recommendedName>
        <fullName evidence="2">Peptidase S8/S53 domain-containing protein</fullName>
    </recommendedName>
</protein>
<gene>
    <name evidence="3" type="ORF">S03H2_37719</name>
</gene>
<dbReference type="PANTHER" id="PTHR43806">
    <property type="entry name" value="PEPTIDASE S8"/>
    <property type="match status" value="1"/>
</dbReference>
<dbReference type="InterPro" id="IPR000209">
    <property type="entry name" value="Peptidase_S8/S53_dom"/>
</dbReference>
<dbReference type="SUPFAM" id="SSF52743">
    <property type="entry name" value="Subtilisin-like"/>
    <property type="match status" value="1"/>
</dbReference>
<feature type="domain" description="Peptidase S8/S53" evidence="2">
    <location>
        <begin position="13"/>
        <end position="207"/>
    </location>
</feature>
<dbReference type="AlphaFoldDB" id="X1G083"/>
<dbReference type="InterPro" id="IPR036852">
    <property type="entry name" value="Peptidase_S8/S53_dom_sf"/>
</dbReference>
<comment type="similarity">
    <text evidence="1">Belongs to the peptidase S8 family.</text>
</comment>
<evidence type="ECO:0000313" key="3">
    <source>
        <dbReference type="EMBL" id="GAH50662.1"/>
    </source>
</evidence>
<comment type="caution">
    <text evidence="3">The sequence shown here is derived from an EMBL/GenBank/DDBJ whole genome shotgun (WGS) entry which is preliminary data.</text>
</comment>
<evidence type="ECO:0000256" key="1">
    <source>
        <dbReference type="ARBA" id="ARBA00011073"/>
    </source>
</evidence>
<reference evidence="3" key="1">
    <citation type="journal article" date="2014" name="Front. Microbiol.">
        <title>High frequency of phylogenetically diverse reductive dehalogenase-homologous genes in deep subseafloor sedimentary metagenomes.</title>
        <authorList>
            <person name="Kawai M."/>
            <person name="Futagami T."/>
            <person name="Toyoda A."/>
            <person name="Takaki Y."/>
            <person name="Nishi S."/>
            <person name="Hori S."/>
            <person name="Arai W."/>
            <person name="Tsubouchi T."/>
            <person name="Morono Y."/>
            <person name="Uchiyama I."/>
            <person name="Ito T."/>
            <person name="Fujiyama A."/>
            <person name="Inagaki F."/>
            <person name="Takami H."/>
        </authorList>
    </citation>
    <scope>NUCLEOTIDE SEQUENCE</scope>
    <source>
        <strain evidence="3">Expedition CK06-06</strain>
    </source>
</reference>
<evidence type="ECO:0000259" key="2">
    <source>
        <dbReference type="Pfam" id="PF00082"/>
    </source>
</evidence>